<proteinExistence type="predicted"/>
<reference evidence="2 3" key="1">
    <citation type="submission" date="2021-02" db="EMBL/GenBank/DDBJ databases">
        <title>De Novo genome assembly of isolated myxobacteria.</title>
        <authorList>
            <person name="Stevens D.C."/>
        </authorList>
    </citation>
    <scope>NUCLEOTIDE SEQUENCE [LARGE SCALE GENOMIC DNA]</scope>
    <source>
        <strain evidence="3">SCPEA02</strain>
    </source>
</reference>
<evidence type="ECO:0000313" key="3">
    <source>
        <dbReference type="Proteomes" id="UP000662747"/>
    </source>
</evidence>
<protein>
    <submittedName>
        <fullName evidence="2">PPC domain-containing protein</fullName>
    </submittedName>
</protein>
<keyword evidence="3" id="KW-1185">Reference proteome</keyword>
<evidence type="ECO:0000313" key="2">
    <source>
        <dbReference type="EMBL" id="QSQ28159.1"/>
    </source>
</evidence>
<name>A0ABX7PCD5_9BACT</name>
<gene>
    <name evidence="2" type="ORF">JY651_18535</name>
</gene>
<evidence type="ECO:0000259" key="1">
    <source>
        <dbReference type="Pfam" id="PF04151"/>
    </source>
</evidence>
<dbReference type="Gene3D" id="2.60.120.380">
    <property type="match status" value="1"/>
</dbReference>
<organism evidence="2 3">
    <name type="scientific">Pyxidicoccus parkwayensis</name>
    <dbReference type="NCBI Taxonomy" id="2813578"/>
    <lineage>
        <taxon>Bacteria</taxon>
        <taxon>Pseudomonadati</taxon>
        <taxon>Myxococcota</taxon>
        <taxon>Myxococcia</taxon>
        <taxon>Myxococcales</taxon>
        <taxon>Cystobacterineae</taxon>
        <taxon>Myxococcaceae</taxon>
        <taxon>Pyxidicoccus</taxon>
    </lineage>
</organism>
<dbReference type="InterPro" id="IPR007280">
    <property type="entry name" value="Peptidase_C_arc/bac"/>
</dbReference>
<sequence length="93" mass="9742">MPWASPGATVYEVDVPAGYKLLQVTASQTGQFTLYVRHGDAPAVPSAVDCTASSTTLPAVCAIPNPLPGKAYVMVEGVSNDFTCNLRVDVLTK</sequence>
<dbReference type="EMBL" id="CP071090">
    <property type="protein sequence ID" value="QSQ28159.1"/>
    <property type="molecule type" value="Genomic_DNA"/>
</dbReference>
<dbReference type="Proteomes" id="UP000662747">
    <property type="component" value="Chromosome"/>
</dbReference>
<accession>A0ABX7PCD5</accession>
<feature type="domain" description="Peptidase C-terminal archaeal/bacterial" evidence="1">
    <location>
        <begin position="9"/>
        <end position="77"/>
    </location>
</feature>
<dbReference type="Pfam" id="PF04151">
    <property type="entry name" value="PPC"/>
    <property type="match status" value="1"/>
</dbReference>